<reference evidence="3 4" key="1">
    <citation type="submission" date="2024-01" db="EMBL/GenBank/DDBJ databases">
        <title>Genome insights into Plantactinospora veratri sp. nov.</title>
        <authorList>
            <person name="Wang L."/>
        </authorList>
    </citation>
    <scope>NUCLEOTIDE SEQUENCE [LARGE SCALE GENOMIC DNA]</scope>
    <source>
        <strain evidence="3 4">NEAU-FHS4</strain>
    </source>
</reference>
<evidence type="ECO:0000256" key="1">
    <source>
        <dbReference type="SAM" id="MobiDB-lite"/>
    </source>
</evidence>
<evidence type="ECO:0000313" key="4">
    <source>
        <dbReference type="Proteomes" id="UP001339911"/>
    </source>
</evidence>
<feature type="compositionally biased region" description="Low complexity" evidence="1">
    <location>
        <begin position="74"/>
        <end position="96"/>
    </location>
</feature>
<feature type="transmembrane region" description="Helical" evidence="2">
    <location>
        <begin position="465"/>
        <end position="484"/>
    </location>
</feature>
<feature type="region of interest" description="Disordered" evidence="1">
    <location>
        <begin position="43"/>
        <end position="113"/>
    </location>
</feature>
<feature type="compositionally biased region" description="Acidic residues" evidence="1">
    <location>
        <begin position="348"/>
        <end position="363"/>
    </location>
</feature>
<dbReference type="RefSeq" id="WP_331211055.1">
    <property type="nucleotide sequence ID" value="NZ_JAZGQL010000030.1"/>
</dbReference>
<name>A0ABU7SM71_9ACTN</name>
<feature type="compositionally biased region" description="Low complexity" evidence="1">
    <location>
        <begin position="400"/>
        <end position="437"/>
    </location>
</feature>
<dbReference type="EMBL" id="JAZGQL010000030">
    <property type="protein sequence ID" value="MEE6311038.1"/>
    <property type="molecule type" value="Genomic_DNA"/>
</dbReference>
<dbReference type="Proteomes" id="UP001339911">
    <property type="component" value="Unassembled WGS sequence"/>
</dbReference>
<keyword evidence="4" id="KW-1185">Reference proteome</keyword>
<evidence type="ECO:0000313" key="3">
    <source>
        <dbReference type="EMBL" id="MEE6311038.1"/>
    </source>
</evidence>
<keyword evidence="2" id="KW-0472">Membrane</keyword>
<comment type="caution">
    <text evidence="3">The sequence shown here is derived from an EMBL/GenBank/DDBJ whole genome shotgun (WGS) entry which is preliminary data.</text>
</comment>
<accession>A0ABU7SM71</accession>
<dbReference type="NCBIfam" id="TIGR01167">
    <property type="entry name" value="LPXTG_anchor"/>
    <property type="match status" value="1"/>
</dbReference>
<evidence type="ECO:0000256" key="2">
    <source>
        <dbReference type="SAM" id="Phobius"/>
    </source>
</evidence>
<organism evidence="3 4">
    <name type="scientific">Plantactinospora veratri</name>
    <dbReference type="NCBI Taxonomy" id="1436122"/>
    <lineage>
        <taxon>Bacteria</taxon>
        <taxon>Bacillati</taxon>
        <taxon>Actinomycetota</taxon>
        <taxon>Actinomycetes</taxon>
        <taxon>Micromonosporales</taxon>
        <taxon>Micromonosporaceae</taxon>
        <taxon>Plantactinospora</taxon>
    </lineage>
</organism>
<sequence length="493" mass="49352">MRRSHRGRASTGSGQRRRLLAVAAALAVFGGLVGVTQISNAETQQAAPGCEPGSPPPSAGASESPGAGGNDATAEASPPASAEKCPTSTAPATPSGTPGGASPGGGLNALGDDCEASDLPAHTGFQDGGRCVATAFGEVGSAEQNPTLLITQAPRTVRAGEPFRLVVSTRNLVRDRFLPAGRGGYYLESSLLTEEGLVRGHFHTACRMLTSTSEAVDPAPVPAFFVATEDGKGSDDPDSVIIEVPGLPTAGLAQCSSWAGDGSHRIPMMVRANQIPALDSVRILVRPPAEEPPAEEPGNEEPPPAEEPGNEEPPAEEPGGEQPPADDPGGEQPAGGNPGGEQPPADDPGNEEPPADQPGDEEPPAGNPGGQQPPAGQPGDDSPEQEPGQDEQPGNGQGPAGQKPAPQKPAAGAAKPTTPATESAAEESPAGGANAAQAPPPAQDNAEKAASGGGGGLALTGTNTIAFIGVGVALLIAGMAFLYLSRRRRTVRR</sequence>
<keyword evidence="2" id="KW-1133">Transmembrane helix</keyword>
<proteinExistence type="predicted"/>
<feature type="region of interest" description="Disordered" evidence="1">
    <location>
        <begin position="289"/>
        <end position="453"/>
    </location>
</feature>
<feature type="compositionally biased region" description="Acidic residues" evidence="1">
    <location>
        <begin position="308"/>
        <end position="319"/>
    </location>
</feature>
<feature type="compositionally biased region" description="Low complexity" evidence="1">
    <location>
        <begin position="370"/>
        <end position="379"/>
    </location>
</feature>
<protein>
    <submittedName>
        <fullName evidence="3">LPXTG cell wall anchor domain-containing protein</fullName>
    </submittedName>
</protein>
<keyword evidence="2" id="KW-0812">Transmembrane</keyword>
<gene>
    <name evidence="3" type="ORF">V1634_29790</name>
</gene>
<feature type="compositionally biased region" description="Gly residues" evidence="1">
    <location>
        <begin position="97"/>
        <end position="108"/>
    </location>
</feature>